<name>A0A542DGH2_AMYCI</name>
<gene>
    <name evidence="1" type="ORF">FB471_1902</name>
</gene>
<sequence>MPQTDGMTRITEGEHAMSWNDFYQRRDVMAAVLRQARRDPGGALPFSGIPGAVEAFGTEENLLLALHYKWTQLLTGYLRTEIGGPEDVADVPSGRDQVDAVSRAWQRATREHRELRAVLDAHVDRYSSLRKAQDTEHRVLAVTAGLAEPYESAQEAARIGAAFVSLVENSPVRTGPRRRNPVGQLLKMLAPSA</sequence>
<evidence type="ECO:0000313" key="1">
    <source>
        <dbReference type="EMBL" id="TQJ02183.1"/>
    </source>
</evidence>
<evidence type="ECO:0000313" key="2">
    <source>
        <dbReference type="Proteomes" id="UP000320876"/>
    </source>
</evidence>
<keyword evidence="2" id="KW-1185">Reference proteome</keyword>
<protein>
    <recommendedName>
        <fullName evidence="3">TetR family transcriptional regulator</fullName>
    </recommendedName>
</protein>
<dbReference type="EMBL" id="VFML01000001">
    <property type="protein sequence ID" value="TQJ02183.1"/>
    <property type="molecule type" value="Genomic_DNA"/>
</dbReference>
<accession>A0A542DGH2</accession>
<comment type="caution">
    <text evidence="1">The sequence shown here is derived from an EMBL/GenBank/DDBJ whole genome shotgun (WGS) entry which is preliminary data.</text>
</comment>
<dbReference type="AlphaFoldDB" id="A0A542DGH2"/>
<organism evidence="1 2">
    <name type="scientific">Amycolatopsis cihanbeyliensis</name>
    <dbReference type="NCBI Taxonomy" id="1128664"/>
    <lineage>
        <taxon>Bacteria</taxon>
        <taxon>Bacillati</taxon>
        <taxon>Actinomycetota</taxon>
        <taxon>Actinomycetes</taxon>
        <taxon>Pseudonocardiales</taxon>
        <taxon>Pseudonocardiaceae</taxon>
        <taxon>Amycolatopsis</taxon>
    </lineage>
</organism>
<dbReference type="Proteomes" id="UP000320876">
    <property type="component" value="Unassembled WGS sequence"/>
</dbReference>
<evidence type="ECO:0008006" key="3">
    <source>
        <dbReference type="Google" id="ProtNLM"/>
    </source>
</evidence>
<reference evidence="1 2" key="1">
    <citation type="submission" date="2019-06" db="EMBL/GenBank/DDBJ databases">
        <title>Sequencing the genomes of 1000 actinobacteria strains.</title>
        <authorList>
            <person name="Klenk H.-P."/>
        </authorList>
    </citation>
    <scope>NUCLEOTIDE SEQUENCE [LARGE SCALE GENOMIC DNA]</scope>
    <source>
        <strain evidence="1 2">DSM 45679</strain>
    </source>
</reference>
<proteinExistence type="predicted"/>